<dbReference type="NCBIfam" id="TIGR02070">
    <property type="entry name" value="mono_pep_trsgly"/>
    <property type="match status" value="1"/>
</dbReference>
<dbReference type="InterPro" id="IPR001264">
    <property type="entry name" value="Glyco_trans_51"/>
</dbReference>
<feature type="compositionally biased region" description="Pro residues" evidence="11">
    <location>
        <begin position="245"/>
        <end position="259"/>
    </location>
</feature>
<evidence type="ECO:0000313" key="14">
    <source>
        <dbReference type="EMBL" id="CUS57003.1"/>
    </source>
</evidence>
<keyword evidence="10" id="KW-0961">Cell wall biogenesis/degradation</keyword>
<keyword evidence="4 14" id="KW-0808">Transferase</keyword>
<protein>
    <submittedName>
        <fullName evidence="14">Monofunctional biosynthetic peptidoglycan transglycosylase</fullName>
        <ecNumber evidence="14">2.4.2.-</ecNumber>
    </submittedName>
</protein>
<dbReference type="SUPFAM" id="SSF53955">
    <property type="entry name" value="Lysozyme-like"/>
    <property type="match status" value="1"/>
</dbReference>
<dbReference type="Gene3D" id="1.10.3810.10">
    <property type="entry name" value="Biosynthetic peptidoglycan transglycosylase-like"/>
    <property type="match status" value="1"/>
</dbReference>
<dbReference type="InterPro" id="IPR036950">
    <property type="entry name" value="PBP_transglycosylase"/>
</dbReference>
<dbReference type="GO" id="GO:0071555">
    <property type="term" value="P:cell wall organization"/>
    <property type="evidence" value="ECO:0007669"/>
    <property type="project" value="UniProtKB-KW"/>
</dbReference>
<feature type="compositionally biased region" description="Acidic residues" evidence="11">
    <location>
        <begin position="333"/>
        <end position="344"/>
    </location>
</feature>
<name>A0A160U0D2_9ZZZZ</name>
<dbReference type="PANTHER" id="PTHR30400:SF0">
    <property type="entry name" value="BIOSYNTHETIC PEPTIDOGLYCAN TRANSGLYCOSYLASE"/>
    <property type="match status" value="1"/>
</dbReference>
<evidence type="ECO:0000256" key="3">
    <source>
        <dbReference type="ARBA" id="ARBA00022676"/>
    </source>
</evidence>
<keyword evidence="1" id="KW-1003">Cell membrane</keyword>
<evidence type="ECO:0000256" key="5">
    <source>
        <dbReference type="ARBA" id="ARBA00022692"/>
    </source>
</evidence>
<dbReference type="EC" id="2.4.2.-" evidence="14"/>
<feature type="domain" description="Glycosyl transferase family 51" evidence="13">
    <location>
        <begin position="49"/>
        <end position="199"/>
    </location>
</feature>
<dbReference type="GO" id="GO:0008360">
    <property type="term" value="P:regulation of cell shape"/>
    <property type="evidence" value="ECO:0007669"/>
    <property type="project" value="UniProtKB-KW"/>
</dbReference>
<feature type="region of interest" description="Disordered" evidence="11">
    <location>
        <begin position="226"/>
        <end position="344"/>
    </location>
</feature>
<dbReference type="GO" id="GO:0009274">
    <property type="term" value="C:peptidoglycan-based cell wall"/>
    <property type="evidence" value="ECO:0007669"/>
    <property type="project" value="InterPro"/>
</dbReference>
<evidence type="ECO:0000256" key="10">
    <source>
        <dbReference type="ARBA" id="ARBA00023316"/>
    </source>
</evidence>
<dbReference type="InterPro" id="IPR023346">
    <property type="entry name" value="Lysozyme-like_dom_sf"/>
</dbReference>
<dbReference type="Pfam" id="PF00912">
    <property type="entry name" value="Transgly"/>
    <property type="match status" value="1"/>
</dbReference>
<accession>A0A160U0D2</accession>
<evidence type="ECO:0000256" key="9">
    <source>
        <dbReference type="ARBA" id="ARBA00023136"/>
    </source>
</evidence>
<evidence type="ECO:0000256" key="1">
    <source>
        <dbReference type="ARBA" id="ARBA00022475"/>
    </source>
</evidence>
<keyword evidence="6" id="KW-0133">Cell shape</keyword>
<dbReference type="EMBL" id="CZQD01000034">
    <property type="protein sequence ID" value="CUS57003.1"/>
    <property type="molecule type" value="Genomic_DNA"/>
</dbReference>
<evidence type="ECO:0000256" key="2">
    <source>
        <dbReference type="ARBA" id="ARBA00022519"/>
    </source>
</evidence>
<dbReference type="HAMAP" id="MF_00766">
    <property type="entry name" value="PGT_MtgA"/>
    <property type="match status" value="1"/>
</dbReference>
<proteinExistence type="inferred from homology"/>
<evidence type="ECO:0000256" key="7">
    <source>
        <dbReference type="ARBA" id="ARBA00022984"/>
    </source>
</evidence>
<evidence type="ECO:0000256" key="4">
    <source>
        <dbReference type="ARBA" id="ARBA00022679"/>
    </source>
</evidence>
<feature type="compositionally biased region" description="Low complexity" evidence="11">
    <location>
        <begin position="309"/>
        <end position="319"/>
    </location>
</feature>
<keyword evidence="7" id="KW-0573">Peptidoglycan synthesis</keyword>
<dbReference type="GO" id="GO:0016020">
    <property type="term" value="C:membrane"/>
    <property type="evidence" value="ECO:0007669"/>
    <property type="project" value="InterPro"/>
</dbReference>
<dbReference type="GO" id="GO:0016763">
    <property type="term" value="F:pentosyltransferase activity"/>
    <property type="evidence" value="ECO:0007669"/>
    <property type="project" value="InterPro"/>
</dbReference>
<keyword evidence="2" id="KW-0997">Cell inner membrane</keyword>
<feature type="compositionally biased region" description="Acidic residues" evidence="11">
    <location>
        <begin position="265"/>
        <end position="281"/>
    </location>
</feature>
<dbReference type="InterPro" id="IPR011812">
    <property type="entry name" value="Pep_trsgly"/>
</dbReference>
<organism evidence="14">
    <name type="scientific">hydrothermal vent metagenome</name>
    <dbReference type="NCBI Taxonomy" id="652676"/>
    <lineage>
        <taxon>unclassified sequences</taxon>
        <taxon>metagenomes</taxon>
        <taxon>ecological metagenomes</taxon>
    </lineage>
</organism>
<dbReference type="AlphaFoldDB" id="A0A160U0D2"/>
<keyword evidence="8 12" id="KW-1133">Transmembrane helix</keyword>
<dbReference type="GO" id="GO:0009252">
    <property type="term" value="P:peptidoglycan biosynthetic process"/>
    <property type="evidence" value="ECO:0007669"/>
    <property type="project" value="UniProtKB-KW"/>
</dbReference>
<evidence type="ECO:0000256" key="12">
    <source>
        <dbReference type="SAM" id="Phobius"/>
    </source>
</evidence>
<keyword evidence="5 12" id="KW-0812">Transmembrane</keyword>
<evidence type="ECO:0000256" key="8">
    <source>
        <dbReference type="ARBA" id="ARBA00022989"/>
    </source>
</evidence>
<keyword evidence="9 12" id="KW-0472">Membrane</keyword>
<evidence type="ECO:0000256" key="6">
    <source>
        <dbReference type="ARBA" id="ARBA00022960"/>
    </source>
</evidence>
<feature type="compositionally biased region" description="Acidic residues" evidence="11">
    <location>
        <begin position="299"/>
        <end position="308"/>
    </location>
</feature>
<keyword evidence="3 14" id="KW-0328">Glycosyltransferase</keyword>
<evidence type="ECO:0000256" key="11">
    <source>
        <dbReference type="SAM" id="MobiDB-lite"/>
    </source>
</evidence>
<feature type="transmembrane region" description="Helical" evidence="12">
    <location>
        <begin position="12"/>
        <end position="35"/>
    </location>
</feature>
<sequence>MMSGFWTFLTWAVRILAGLFVAFHLYALALIWLPIPGTVLMVQRAAGGETVRRDTVPLSEISPHLVRAVIAAEDSRFCEHNGIDRAAIEKALDERRQGKRTRGASTITQQTAKNVFLWNGGGVPRKLGDMWMGVFIDKFWGKARVMEAYLNVAEWGDGLFGAEAAAQARFGKSAADLSEREAALLAAVLPSPNKWRVDPPGPYVNTRAGTLQARMRVVHSQGLAACVLGDTPPPPRPQPQQGQPVPQPEPLPDLPPEPETGPEAIEPEEVQTAPEDDEFDAFLEGAQERFGEAGQSPEPIEEEPEPLEPEAAASQSEAQDGGPTDLRPRSLEPVEDPASEDSPE</sequence>
<evidence type="ECO:0000259" key="13">
    <source>
        <dbReference type="Pfam" id="PF00912"/>
    </source>
</evidence>
<dbReference type="PANTHER" id="PTHR30400">
    <property type="entry name" value="MONOFUNCTIONAL BIOSYNTHETIC PEPTIDOGLYCAN TRANSGLYCOSYLASE"/>
    <property type="match status" value="1"/>
</dbReference>
<reference evidence="14" key="1">
    <citation type="submission" date="2015-10" db="EMBL/GenBank/DDBJ databases">
        <authorList>
            <person name="Gilbert D.G."/>
        </authorList>
    </citation>
    <scope>NUCLEOTIDE SEQUENCE</scope>
</reference>
<gene>
    <name evidence="14" type="ORF">MGWOODY_Hyp1465</name>
</gene>